<gene>
    <name evidence="1" type="ORF">D4764_01G0016050</name>
</gene>
<sequence length="215" mass="25035">MGNIIYHYGVERFGVQLRRSGEATTVPAKSRRQQEIEILVKERRQLRKQWKKASDAEREGLQLLQGESKSRLATLRNAENLRKLRKKEHTRTQFFKNPFKFVKDLFPPEKSGTPKATRQEVEEYMEKVHQDTKRHEQLTIPYDIPPIQPPEVNLETGPPKWKEVEETIRQASLYGKGVLELPITSLTEEYKCSKVRLQMTLKDSTSGNWTEVGTS</sequence>
<keyword evidence="2" id="KW-1185">Reference proteome</keyword>
<dbReference type="AlphaFoldDB" id="A0A5C6PTN2"/>
<accession>A0A5C6PTN2</accession>
<protein>
    <submittedName>
        <fullName evidence="1">Uncharacterized protein</fullName>
    </submittedName>
</protein>
<evidence type="ECO:0000313" key="1">
    <source>
        <dbReference type="EMBL" id="TWW81790.1"/>
    </source>
</evidence>
<name>A0A5C6PTN2_9TELE</name>
<proteinExistence type="predicted"/>
<evidence type="ECO:0000313" key="2">
    <source>
        <dbReference type="Proteomes" id="UP000324091"/>
    </source>
</evidence>
<dbReference type="EMBL" id="RHFK02000001">
    <property type="protein sequence ID" value="TWW81790.1"/>
    <property type="molecule type" value="Genomic_DNA"/>
</dbReference>
<reference evidence="1 2" key="1">
    <citation type="submission" date="2019-04" db="EMBL/GenBank/DDBJ databases">
        <title>Chromosome genome assembly for Takifugu flavidus.</title>
        <authorList>
            <person name="Xiao S."/>
        </authorList>
    </citation>
    <scope>NUCLEOTIDE SEQUENCE [LARGE SCALE GENOMIC DNA]</scope>
    <source>
        <strain evidence="1">HTHZ2018</strain>
        <tissue evidence="1">Muscle</tissue>
    </source>
</reference>
<organism evidence="1 2">
    <name type="scientific">Takifugu flavidus</name>
    <name type="common">sansaifugu</name>
    <dbReference type="NCBI Taxonomy" id="433684"/>
    <lineage>
        <taxon>Eukaryota</taxon>
        <taxon>Metazoa</taxon>
        <taxon>Chordata</taxon>
        <taxon>Craniata</taxon>
        <taxon>Vertebrata</taxon>
        <taxon>Euteleostomi</taxon>
        <taxon>Actinopterygii</taxon>
        <taxon>Neopterygii</taxon>
        <taxon>Teleostei</taxon>
        <taxon>Neoteleostei</taxon>
        <taxon>Acanthomorphata</taxon>
        <taxon>Eupercaria</taxon>
        <taxon>Tetraodontiformes</taxon>
        <taxon>Tetradontoidea</taxon>
        <taxon>Tetraodontidae</taxon>
        <taxon>Takifugu</taxon>
    </lineage>
</organism>
<comment type="caution">
    <text evidence="1">The sequence shown here is derived from an EMBL/GenBank/DDBJ whole genome shotgun (WGS) entry which is preliminary data.</text>
</comment>
<dbReference type="Proteomes" id="UP000324091">
    <property type="component" value="Chromosome 1"/>
</dbReference>